<evidence type="ECO:0000313" key="1">
    <source>
        <dbReference type="EMBL" id="KAF2967114.1"/>
    </source>
</evidence>
<name>A0A7C8MW84_9PEZI</name>
<keyword evidence="2" id="KW-1185">Reference proteome</keyword>
<gene>
    <name evidence="1" type="ORF">GQX73_g6444</name>
</gene>
<proteinExistence type="predicted"/>
<comment type="caution">
    <text evidence="1">The sequence shown here is derived from an EMBL/GenBank/DDBJ whole genome shotgun (WGS) entry which is preliminary data.</text>
</comment>
<dbReference type="PANTHER" id="PTHR38797">
    <property type="entry name" value="NUCLEAR PORE COMPLEX PROTEIN NUP85-RELATED"/>
    <property type="match status" value="1"/>
</dbReference>
<dbReference type="InterPro" id="IPR053204">
    <property type="entry name" value="Oxopyrrolidines_Biosynth-assoc"/>
</dbReference>
<dbReference type="InParanoid" id="A0A7C8MW84"/>
<accession>A0A7C8MW84</accession>
<dbReference type="OrthoDB" id="3350591at2759"/>
<dbReference type="Proteomes" id="UP000481858">
    <property type="component" value="Unassembled WGS sequence"/>
</dbReference>
<dbReference type="InterPro" id="IPR022085">
    <property type="entry name" value="OpdG"/>
</dbReference>
<protein>
    <submittedName>
        <fullName evidence="1">Uncharacterized protein</fullName>
    </submittedName>
</protein>
<dbReference type="PANTHER" id="PTHR38797:SF4">
    <property type="entry name" value="NUCLEAR PORE COMPLEX PROTEIN NUP85"/>
    <property type="match status" value="1"/>
</dbReference>
<dbReference type="Pfam" id="PF12311">
    <property type="entry name" value="DUF3632"/>
    <property type="match status" value="1"/>
</dbReference>
<evidence type="ECO:0000313" key="2">
    <source>
        <dbReference type="Proteomes" id="UP000481858"/>
    </source>
</evidence>
<organism evidence="1 2">
    <name type="scientific">Xylaria multiplex</name>
    <dbReference type="NCBI Taxonomy" id="323545"/>
    <lineage>
        <taxon>Eukaryota</taxon>
        <taxon>Fungi</taxon>
        <taxon>Dikarya</taxon>
        <taxon>Ascomycota</taxon>
        <taxon>Pezizomycotina</taxon>
        <taxon>Sordariomycetes</taxon>
        <taxon>Xylariomycetidae</taxon>
        <taxon>Xylariales</taxon>
        <taxon>Xylariaceae</taxon>
        <taxon>Xylaria</taxon>
    </lineage>
</organism>
<dbReference type="AlphaFoldDB" id="A0A7C8MW84"/>
<sequence>MAAIKLRQVQEDPDRKGLFGILGEYIQPDSTTSVQQAAVKFADGAKESASSEEYFWAFWGDVFSIAEQIPHDNPAQDKLAAFIRELTLVPETGNKVWETRVWIDLPLLRPAVREHLDVVTGHERISFHAFLARLWHAGVSPAIETTAIWVLRDALEEDTKPAGDGSAFDTQLAVAAVYIEYAGATIVQKLASQPSPQLDEVTQRSLRGGKLWKGESGLTPARFNFWGSRFTEVAGSTASDGVKAQALHAARLIEVWSETWLSK</sequence>
<dbReference type="EMBL" id="WUBL01000073">
    <property type="protein sequence ID" value="KAF2967114.1"/>
    <property type="molecule type" value="Genomic_DNA"/>
</dbReference>
<reference evidence="1 2" key="1">
    <citation type="submission" date="2019-12" db="EMBL/GenBank/DDBJ databases">
        <title>Draft genome sequence of the ascomycete Xylaria multiplex DSM 110363.</title>
        <authorList>
            <person name="Buettner E."/>
            <person name="Kellner H."/>
        </authorList>
    </citation>
    <scope>NUCLEOTIDE SEQUENCE [LARGE SCALE GENOMIC DNA]</scope>
    <source>
        <strain evidence="1 2">DSM 110363</strain>
    </source>
</reference>